<dbReference type="RefSeq" id="WP_066621220.1">
    <property type="nucleotide sequence ID" value="NZ_FQXL01000004.1"/>
</dbReference>
<dbReference type="Proteomes" id="UP000076603">
    <property type="component" value="Unassembled WGS sequence"/>
</dbReference>
<reference evidence="2 3" key="1">
    <citation type="submission" date="2016-04" db="EMBL/GenBank/DDBJ databases">
        <title>Genome sequence of Clostridium magnum DSM 2767.</title>
        <authorList>
            <person name="Poehlein A."/>
            <person name="Uhlig R."/>
            <person name="Fischer R."/>
            <person name="Bahl H."/>
            <person name="Daniel R."/>
        </authorList>
    </citation>
    <scope>NUCLEOTIDE SEQUENCE [LARGE SCALE GENOMIC DNA]</scope>
    <source>
        <strain evidence="2 3">DSM 2767</strain>
    </source>
</reference>
<dbReference type="GO" id="GO:0008757">
    <property type="term" value="F:S-adenosylmethionine-dependent methyltransferase activity"/>
    <property type="evidence" value="ECO:0007669"/>
    <property type="project" value="InterPro"/>
</dbReference>
<gene>
    <name evidence="2" type="primary">ycgJ_1</name>
    <name evidence="2" type="ORF">CLMAG_18530</name>
</gene>
<dbReference type="Pfam" id="PF08241">
    <property type="entry name" value="Methyltransf_11"/>
    <property type="match status" value="1"/>
</dbReference>
<keyword evidence="2" id="KW-0489">Methyltransferase</keyword>
<sequence>MDEIKREIALKWNSWSKDYDEQYSHGLKSEAEKKQWEIFLQEILGKEPKQILDIGTGTGFLALLLAELGHNCTGVDISEGMMKVARKKAQKAGLKVSFRMGDAENLPSKENTFDIVINRHLLWTIPNPEKDLSEWIKVLKPGGKLVIIDGDWFYKNINYDVQRFFGKLLTAVTEFKNPWNKKGDYGNNIKENLPMIKDKNARNIQQLVRNAGLSDVKVIPMEEVDRVEKGVMPLKNRLMNPYKRICITGIKK</sequence>
<dbReference type="STRING" id="1121326.CLMAG_18530"/>
<dbReference type="PANTHER" id="PTHR43591">
    <property type="entry name" value="METHYLTRANSFERASE"/>
    <property type="match status" value="1"/>
</dbReference>
<name>A0A162SZ10_9CLOT</name>
<evidence type="ECO:0000259" key="1">
    <source>
        <dbReference type="Pfam" id="PF08241"/>
    </source>
</evidence>
<accession>A0A162SZ10</accession>
<dbReference type="CDD" id="cd02440">
    <property type="entry name" value="AdoMet_MTases"/>
    <property type="match status" value="1"/>
</dbReference>
<dbReference type="EMBL" id="LWAE01000002">
    <property type="protein sequence ID" value="KZL92047.1"/>
    <property type="molecule type" value="Genomic_DNA"/>
</dbReference>
<evidence type="ECO:0000313" key="2">
    <source>
        <dbReference type="EMBL" id="KZL92047.1"/>
    </source>
</evidence>
<proteinExistence type="predicted"/>
<organism evidence="2 3">
    <name type="scientific">Clostridium magnum DSM 2767</name>
    <dbReference type="NCBI Taxonomy" id="1121326"/>
    <lineage>
        <taxon>Bacteria</taxon>
        <taxon>Bacillati</taxon>
        <taxon>Bacillota</taxon>
        <taxon>Clostridia</taxon>
        <taxon>Eubacteriales</taxon>
        <taxon>Clostridiaceae</taxon>
        <taxon>Clostridium</taxon>
    </lineage>
</organism>
<keyword evidence="2" id="KW-0808">Transferase</keyword>
<dbReference type="GO" id="GO:0032259">
    <property type="term" value="P:methylation"/>
    <property type="evidence" value="ECO:0007669"/>
    <property type="project" value="UniProtKB-KW"/>
</dbReference>
<dbReference type="PATRIC" id="fig|1121326.3.peg.1841"/>
<dbReference type="EC" id="2.1.1.-" evidence="2"/>
<dbReference type="SUPFAM" id="SSF53335">
    <property type="entry name" value="S-adenosyl-L-methionine-dependent methyltransferases"/>
    <property type="match status" value="1"/>
</dbReference>
<evidence type="ECO:0000313" key="3">
    <source>
        <dbReference type="Proteomes" id="UP000076603"/>
    </source>
</evidence>
<keyword evidence="3" id="KW-1185">Reference proteome</keyword>
<comment type="caution">
    <text evidence="2">The sequence shown here is derived from an EMBL/GenBank/DDBJ whole genome shotgun (WGS) entry which is preliminary data.</text>
</comment>
<feature type="domain" description="Methyltransferase type 11" evidence="1">
    <location>
        <begin position="52"/>
        <end position="147"/>
    </location>
</feature>
<dbReference type="PANTHER" id="PTHR43591:SF24">
    <property type="entry name" value="2-METHOXY-6-POLYPRENYL-1,4-BENZOQUINOL METHYLASE, MITOCHONDRIAL"/>
    <property type="match status" value="1"/>
</dbReference>
<dbReference type="InterPro" id="IPR013216">
    <property type="entry name" value="Methyltransf_11"/>
</dbReference>
<dbReference type="Gene3D" id="3.40.50.150">
    <property type="entry name" value="Vaccinia Virus protein VP39"/>
    <property type="match status" value="1"/>
</dbReference>
<dbReference type="OrthoDB" id="9772751at2"/>
<dbReference type="InterPro" id="IPR029063">
    <property type="entry name" value="SAM-dependent_MTases_sf"/>
</dbReference>
<dbReference type="AlphaFoldDB" id="A0A162SZ10"/>
<protein>
    <submittedName>
        <fullName evidence="2">Putative methyltransferase YcgJ</fullName>
        <ecNumber evidence="2">2.1.1.-</ecNumber>
    </submittedName>
</protein>